<evidence type="ECO:0000256" key="1">
    <source>
        <dbReference type="ARBA" id="ARBA00004127"/>
    </source>
</evidence>
<evidence type="ECO:0000256" key="5">
    <source>
        <dbReference type="ARBA" id="ARBA00023136"/>
    </source>
</evidence>
<dbReference type="AlphaFoldDB" id="A0A2P2EDR6"/>
<feature type="transmembrane region" description="Helical" evidence="6">
    <location>
        <begin position="59"/>
        <end position="78"/>
    </location>
</feature>
<evidence type="ECO:0000313" key="9">
    <source>
        <dbReference type="Proteomes" id="UP000245086"/>
    </source>
</evidence>
<gene>
    <name evidence="8" type="ORF">PbB2_02900</name>
</gene>
<dbReference type="PROSITE" id="PS50850">
    <property type="entry name" value="MFS"/>
    <property type="match status" value="1"/>
</dbReference>
<evidence type="ECO:0000256" key="2">
    <source>
        <dbReference type="ARBA" id="ARBA00022448"/>
    </source>
</evidence>
<protein>
    <recommendedName>
        <fullName evidence="7">Major facilitator superfamily (MFS) profile domain-containing protein</fullName>
    </recommendedName>
</protein>
<dbReference type="PANTHER" id="PTHR23519">
    <property type="entry name" value="AUTOPHAGY-RELATED PROTEIN 22"/>
    <property type="match status" value="1"/>
</dbReference>
<dbReference type="Gene3D" id="1.20.1250.20">
    <property type="entry name" value="MFS general substrate transporter like domains"/>
    <property type="match status" value="2"/>
</dbReference>
<feature type="transmembrane region" description="Helical" evidence="6">
    <location>
        <begin position="441"/>
        <end position="460"/>
    </location>
</feature>
<feature type="transmembrane region" description="Helical" evidence="6">
    <location>
        <begin position="299"/>
        <end position="317"/>
    </location>
</feature>
<evidence type="ECO:0000259" key="7">
    <source>
        <dbReference type="PROSITE" id="PS50850"/>
    </source>
</evidence>
<name>A0A2P2EDR6_9PROT</name>
<comment type="caution">
    <text evidence="8">The sequence shown here is derived from an EMBL/GenBank/DDBJ whole genome shotgun (WGS) entry which is preliminary data.</text>
</comment>
<feature type="transmembrane region" description="Helical" evidence="6">
    <location>
        <begin position="329"/>
        <end position="347"/>
    </location>
</feature>
<dbReference type="EMBL" id="BFBR01000011">
    <property type="protein sequence ID" value="GBF59208.1"/>
    <property type="molecule type" value="Genomic_DNA"/>
</dbReference>
<proteinExistence type="predicted"/>
<dbReference type="InterPro" id="IPR020846">
    <property type="entry name" value="MFS_dom"/>
</dbReference>
<feature type="transmembrane region" description="Helical" evidence="6">
    <location>
        <begin position="367"/>
        <end position="392"/>
    </location>
</feature>
<feature type="transmembrane region" description="Helical" evidence="6">
    <location>
        <begin position="114"/>
        <end position="134"/>
    </location>
</feature>
<feature type="transmembrane region" description="Helical" evidence="6">
    <location>
        <begin position="90"/>
        <end position="108"/>
    </location>
</feature>
<dbReference type="InterPro" id="IPR036259">
    <property type="entry name" value="MFS_trans_sf"/>
</dbReference>
<dbReference type="Pfam" id="PF11700">
    <property type="entry name" value="ATG22"/>
    <property type="match status" value="1"/>
</dbReference>
<accession>A0A2P2EDR6</accession>
<keyword evidence="2" id="KW-0813">Transport</keyword>
<reference evidence="8 9" key="1">
    <citation type="journal article" date="2018" name="Genome Announc.">
        <title>Draft Genome Sequence of "Candidatus Phycosocius bacilliformis," an Alphaproteobacterial Ectosymbiont of the Hydrocarbon-Producing Green Alga Botryococcus braunii.</title>
        <authorList>
            <person name="Tanabe Y."/>
            <person name="Yamaguchi H."/>
            <person name="Watanabe M.M."/>
        </authorList>
    </citation>
    <scope>NUCLEOTIDE SEQUENCE [LARGE SCALE GENOMIC DNA]</scope>
    <source>
        <strain evidence="8 9">BOTRYCO-2</strain>
    </source>
</reference>
<dbReference type="SUPFAM" id="SSF103473">
    <property type="entry name" value="MFS general substrate transporter"/>
    <property type="match status" value="1"/>
</dbReference>
<feature type="transmembrane region" description="Helical" evidence="6">
    <location>
        <begin position="154"/>
        <end position="178"/>
    </location>
</feature>
<feature type="transmembrane region" description="Helical" evidence="6">
    <location>
        <begin position="207"/>
        <end position="226"/>
    </location>
</feature>
<feature type="transmembrane region" description="Helical" evidence="6">
    <location>
        <begin position="413"/>
        <end position="435"/>
    </location>
</feature>
<feature type="transmembrane region" description="Helical" evidence="6">
    <location>
        <begin position="270"/>
        <end position="293"/>
    </location>
</feature>
<dbReference type="InterPro" id="IPR050495">
    <property type="entry name" value="ATG22/LtaA_families"/>
</dbReference>
<evidence type="ECO:0000256" key="3">
    <source>
        <dbReference type="ARBA" id="ARBA00022692"/>
    </source>
</evidence>
<dbReference type="GO" id="GO:0022857">
    <property type="term" value="F:transmembrane transporter activity"/>
    <property type="evidence" value="ECO:0007669"/>
    <property type="project" value="InterPro"/>
</dbReference>
<dbReference type="GO" id="GO:0012505">
    <property type="term" value="C:endomembrane system"/>
    <property type="evidence" value="ECO:0007669"/>
    <property type="project" value="UniProtKB-SubCell"/>
</dbReference>
<evidence type="ECO:0000256" key="4">
    <source>
        <dbReference type="ARBA" id="ARBA00022989"/>
    </source>
</evidence>
<evidence type="ECO:0000256" key="6">
    <source>
        <dbReference type="SAM" id="Phobius"/>
    </source>
</evidence>
<comment type="subcellular location">
    <subcellularLocation>
        <location evidence="1">Endomembrane system</location>
        <topology evidence="1">Multi-pass membrane protein</topology>
    </subcellularLocation>
</comment>
<dbReference type="InterPro" id="IPR024671">
    <property type="entry name" value="Atg22-like"/>
</dbReference>
<keyword evidence="5 6" id="KW-0472">Membrane</keyword>
<keyword evidence="4 6" id="KW-1133">Transmembrane helix</keyword>
<sequence>MLPETKTDLSTSKLDRSALSWAIYEAARNPYSILCTIYILSPYIATHVFTDPIVGQATIASWHTLAGLMVAFTAPFLGAIADRFGARKPMLAAVTVAMVVSIFCLWWAEPAGQGGLPLWAIAALTIGIGVMFAYTEVLHNAMLPTASTPTTLPIASGMGLALGNLAAVALLLFVLWGLAFPGQVSWSFIPAQPLFGLDPGQFETSRAVAPISAIWFALAALPLFLFSRDKIASGIKPSKAAIDGVVGLFKAISRLFRVDRNAGRYLIARMLYVDGKTAILIVAGVTAAGVFEWDLMEMAAYGIILSVFAVIGGLLAGPLDARIGAKWSIILEIGVTLICLITMTLQSKTQVFGLTVVPDTPIWNGPMFTTLPEVVFVAGAIIIAISITAAYASSRTLMARLAPKGMEGEFFGLYSLAGSATVWLGPLLVGLFTRAFQSQQIGLASTGLLLIGGLVIMLFVRQPPRLDGGTY</sequence>
<feature type="domain" description="Major facilitator superfamily (MFS) profile" evidence="7">
    <location>
        <begin position="215"/>
        <end position="471"/>
    </location>
</feature>
<dbReference type="Proteomes" id="UP000245086">
    <property type="component" value="Unassembled WGS sequence"/>
</dbReference>
<dbReference type="PANTHER" id="PTHR23519:SF1">
    <property type="entry name" value="AUTOPHAGY-RELATED PROTEIN 22"/>
    <property type="match status" value="1"/>
</dbReference>
<dbReference type="RefSeq" id="WP_192576368.1">
    <property type="nucleotide sequence ID" value="NZ_BFBR01000011.1"/>
</dbReference>
<organism evidence="8 9">
    <name type="scientific">Candidatus Phycosocius bacilliformis</name>
    <dbReference type="NCBI Taxonomy" id="1445552"/>
    <lineage>
        <taxon>Bacteria</taxon>
        <taxon>Pseudomonadati</taxon>
        <taxon>Pseudomonadota</taxon>
        <taxon>Alphaproteobacteria</taxon>
        <taxon>Caulobacterales</taxon>
        <taxon>Caulobacterales incertae sedis</taxon>
        <taxon>Candidatus Phycosocius</taxon>
    </lineage>
</organism>
<keyword evidence="3 6" id="KW-0812">Transmembrane</keyword>
<keyword evidence="9" id="KW-1185">Reference proteome</keyword>
<evidence type="ECO:0000313" key="8">
    <source>
        <dbReference type="EMBL" id="GBF59208.1"/>
    </source>
</evidence>